<evidence type="ECO:0000313" key="11">
    <source>
        <dbReference type="Proteomes" id="UP001489902"/>
    </source>
</evidence>
<proteinExistence type="inferred from homology"/>
<name>A0ABZ2WI55_9HYPO</name>
<dbReference type="PROSITE" id="PS50102">
    <property type="entry name" value="RRM"/>
    <property type="match status" value="1"/>
</dbReference>
<keyword evidence="11" id="KW-1185">Reference proteome</keyword>
<dbReference type="InterPro" id="IPR000504">
    <property type="entry name" value="RRM_dom"/>
</dbReference>
<comment type="function">
    <text evidence="1">Involved in pre-25S rRNA processing.</text>
</comment>
<evidence type="ECO:0000256" key="5">
    <source>
        <dbReference type="ARBA" id="ARBA00022884"/>
    </source>
</evidence>
<evidence type="ECO:0000256" key="6">
    <source>
        <dbReference type="ARBA" id="ARBA00023242"/>
    </source>
</evidence>
<evidence type="ECO:0000256" key="2">
    <source>
        <dbReference type="ARBA" id="ARBA00004604"/>
    </source>
</evidence>
<dbReference type="PANTHER" id="PTHR23236">
    <property type="entry name" value="EUKARYOTIC TRANSLATION INITIATION FACTOR 4B/4H"/>
    <property type="match status" value="1"/>
</dbReference>
<dbReference type="PANTHER" id="PTHR23236:SF25">
    <property type="entry name" value="RNA-BINDING PROTEIN 34"/>
    <property type="match status" value="1"/>
</dbReference>
<feature type="domain" description="RRM" evidence="9">
    <location>
        <begin position="406"/>
        <end position="510"/>
    </location>
</feature>
<protein>
    <recommendedName>
        <fullName evidence="4">Nucleolar protein 12</fullName>
    </recommendedName>
</protein>
<dbReference type="SUPFAM" id="SSF54928">
    <property type="entry name" value="RNA-binding domain, RBD"/>
    <property type="match status" value="2"/>
</dbReference>
<evidence type="ECO:0000259" key="9">
    <source>
        <dbReference type="PROSITE" id="PS50102"/>
    </source>
</evidence>
<comment type="subcellular location">
    <subcellularLocation>
        <location evidence="2">Nucleus</location>
        <location evidence="2">Nucleolus</location>
    </subcellularLocation>
</comment>
<sequence>MALPRAQFQRHETLSIDPKECTRVDNFADSFQVPNLTQWRNGEYTQVFESCLTIRVLISKQLKRIDSLFQGGRPHPRCSFRVQCKFCDTQPFSAIHAYYLQVGPAQAPAKSRYSTLLDQKVREPSKPKVHLEEDAEENDDEVLSEISEELSFEEDGPSDEEDDDSQASEQGDESEDEQEEEEEEGADKLMKDAPIELDDLIDATEEKSNKDKKRKRKNNNDDLEGKYLDKIAAEEEAERAGKRQKNDALNKKTEKPTAEEEDAGNDSDVPVHETLVKDTKSSDLDKANRTVFLANVSTEAINSKSAKKTLMAHLASVLEKDATPPQTIESLRFRSVAFAGSSLPKRAAYITKSLMDATTKSANAYVVYSTPAAARTAATKLNGTQVLDRHLRVDSVAHPSPTDHRRCVFVGNLGFVDDETVLNTNADGETTEKKKNKTPSDIEEGLWRTFSTQGKVENVRVVRDPKTRVGKGFAYVQFYDGNDVEAALLLDGKKFPPMLPRKLRVTRAKDPRKTALAQERARGKNIVGNGATKSTKYKHKATPEEQSMAGRTSKLLGRSAAVQQRHKKRPSTQGASEEAENPLAGIKGPEQFVFEGRRATNRDALPKDLKGKKAKGKGKSARPQNRSAKRAADWKKKN</sequence>
<organism evidence="10 11">
    <name type="scientific">Fusarium acuminatum</name>
    <dbReference type="NCBI Taxonomy" id="5515"/>
    <lineage>
        <taxon>Eukaryota</taxon>
        <taxon>Fungi</taxon>
        <taxon>Dikarya</taxon>
        <taxon>Ascomycota</taxon>
        <taxon>Pezizomycotina</taxon>
        <taxon>Sordariomycetes</taxon>
        <taxon>Hypocreomycetidae</taxon>
        <taxon>Hypocreales</taxon>
        <taxon>Nectriaceae</taxon>
        <taxon>Fusarium</taxon>
        <taxon>Fusarium tricinctum species complex</taxon>
    </lineage>
</organism>
<keyword evidence="6" id="KW-0539">Nucleus</keyword>
<evidence type="ECO:0000256" key="8">
    <source>
        <dbReference type="SAM" id="MobiDB-lite"/>
    </source>
</evidence>
<evidence type="ECO:0000256" key="4">
    <source>
        <dbReference type="ARBA" id="ARBA00015520"/>
    </source>
</evidence>
<feature type="region of interest" description="Disordered" evidence="8">
    <location>
        <begin position="507"/>
        <end position="638"/>
    </location>
</feature>
<evidence type="ECO:0000313" key="10">
    <source>
        <dbReference type="EMBL" id="WZH40100.1"/>
    </source>
</evidence>
<evidence type="ECO:0000256" key="3">
    <source>
        <dbReference type="ARBA" id="ARBA00007077"/>
    </source>
</evidence>
<evidence type="ECO:0000256" key="1">
    <source>
        <dbReference type="ARBA" id="ARBA00002475"/>
    </source>
</evidence>
<reference evidence="10 11" key="1">
    <citation type="submission" date="2024-04" db="EMBL/GenBank/DDBJ databases">
        <title>Complete genome sequence of Fusarium acuminatum.</title>
        <authorList>
            <person name="Lan B."/>
        </authorList>
    </citation>
    <scope>NUCLEOTIDE SEQUENCE [LARGE SCALE GENOMIC DNA]</scope>
    <source>
        <strain evidence="10">1A</strain>
    </source>
</reference>
<feature type="compositionally biased region" description="Basic and acidic residues" evidence="8">
    <location>
        <begin position="119"/>
        <end position="132"/>
    </location>
</feature>
<keyword evidence="5 7" id="KW-0694">RNA-binding</keyword>
<feature type="compositionally biased region" description="Basic and acidic residues" evidence="8">
    <location>
        <begin position="235"/>
        <end position="258"/>
    </location>
</feature>
<dbReference type="SMART" id="SM00360">
    <property type="entry name" value="RRM"/>
    <property type="match status" value="1"/>
</dbReference>
<comment type="similarity">
    <text evidence="3">Belongs to the RRM RBM34 family.</text>
</comment>
<dbReference type="Proteomes" id="UP001489902">
    <property type="component" value="Chromosome 1"/>
</dbReference>
<evidence type="ECO:0000256" key="7">
    <source>
        <dbReference type="PROSITE-ProRule" id="PRU00176"/>
    </source>
</evidence>
<dbReference type="Pfam" id="PF00076">
    <property type="entry name" value="RRM_1"/>
    <property type="match status" value="1"/>
</dbReference>
<dbReference type="EMBL" id="CP151260">
    <property type="protein sequence ID" value="WZH40100.1"/>
    <property type="molecule type" value="Genomic_DNA"/>
</dbReference>
<accession>A0ABZ2WI55</accession>
<feature type="region of interest" description="Disordered" evidence="8">
    <location>
        <begin position="235"/>
        <end position="271"/>
    </location>
</feature>
<feature type="compositionally biased region" description="Basic and acidic residues" evidence="8">
    <location>
        <begin position="595"/>
        <end position="611"/>
    </location>
</feature>
<dbReference type="InterPro" id="IPR012677">
    <property type="entry name" value="Nucleotide-bd_a/b_plait_sf"/>
</dbReference>
<dbReference type="InterPro" id="IPR035979">
    <property type="entry name" value="RBD_domain_sf"/>
</dbReference>
<dbReference type="Gene3D" id="3.30.70.330">
    <property type="match status" value="2"/>
</dbReference>
<feature type="compositionally biased region" description="Acidic residues" evidence="8">
    <location>
        <begin position="133"/>
        <end position="185"/>
    </location>
</feature>
<feature type="region of interest" description="Disordered" evidence="8">
    <location>
        <begin position="119"/>
        <end position="222"/>
    </location>
</feature>
<gene>
    <name evidence="10" type="ORF">QYS62_001027</name>
</gene>